<evidence type="ECO:0000256" key="5">
    <source>
        <dbReference type="ARBA" id="ARBA00022692"/>
    </source>
</evidence>
<dbReference type="GO" id="GO:0046914">
    <property type="term" value="F:transition metal ion binding"/>
    <property type="evidence" value="ECO:0007669"/>
    <property type="project" value="InterPro"/>
</dbReference>
<gene>
    <name evidence="11" type="ORF">JBKA6_0228</name>
</gene>
<dbReference type="EMBL" id="AP014564">
    <property type="protein sequence ID" value="BAV94241.1"/>
    <property type="molecule type" value="Genomic_DNA"/>
</dbReference>
<proteinExistence type="inferred from homology"/>
<dbReference type="InterPro" id="IPR001626">
    <property type="entry name" value="ABC_TroCD"/>
</dbReference>
<evidence type="ECO:0000256" key="1">
    <source>
        <dbReference type="ARBA" id="ARBA00004651"/>
    </source>
</evidence>
<accession>A0A1J1DWJ6</accession>
<dbReference type="Proteomes" id="UP000243197">
    <property type="component" value="Chromosome"/>
</dbReference>
<dbReference type="Gene3D" id="1.10.3470.10">
    <property type="entry name" value="ABC transporter involved in vitamin B12 uptake, BtuC"/>
    <property type="match status" value="1"/>
</dbReference>
<dbReference type="Gene3D" id="1.10.10.10">
    <property type="entry name" value="Winged helix-like DNA-binding domain superfamily/Winged helix DNA-binding domain"/>
    <property type="match status" value="1"/>
</dbReference>
<evidence type="ECO:0000259" key="10">
    <source>
        <dbReference type="Pfam" id="PF02742"/>
    </source>
</evidence>
<dbReference type="AlphaFoldDB" id="A0A1J1DWJ6"/>
<keyword evidence="4" id="KW-1003">Cell membrane</keyword>
<keyword evidence="5 8" id="KW-0812">Transmembrane</keyword>
<evidence type="ECO:0000256" key="6">
    <source>
        <dbReference type="ARBA" id="ARBA00022989"/>
    </source>
</evidence>
<dbReference type="InterPro" id="IPR022689">
    <property type="entry name" value="Iron_dep_repressor"/>
</dbReference>
<dbReference type="GO" id="GO:0003700">
    <property type="term" value="F:DNA-binding transcription factor activity"/>
    <property type="evidence" value="ECO:0007669"/>
    <property type="project" value="InterPro"/>
</dbReference>
<dbReference type="Pfam" id="PF02742">
    <property type="entry name" value="Fe_dep_repr_C"/>
    <property type="match status" value="1"/>
</dbReference>
<protein>
    <submittedName>
        <fullName evidence="11">Manganese ABC transporter, inner membrane permease protein SitC</fullName>
    </submittedName>
</protein>
<name>A0A1J1DWJ6_9FLAO</name>
<dbReference type="PANTHER" id="PTHR30477">
    <property type="entry name" value="ABC-TRANSPORTER METAL-BINDING PROTEIN"/>
    <property type="match status" value="1"/>
</dbReference>
<comment type="subcellular location">
    <subcellularLocation>
        <location evidence="1 8">Cell membrane</location>
        <topology evidence="1 8">Multi-pass membrane protein</topology>
    </subcellularLocation>
</comment>
<evidence type="ECO:0000256" key="8">
    <source>
        <dbReference type="RuleBase" id="RU003943"/>
    </source>
</evidence>
<dbReference type="GO" id="GO:0043190">
    <property type="term" value="C:ATP-binding cassette (ABC) transporter complex"/>
    <property type="evidence" value="ECO:0007669"/>
    <property type="project" value="InterPro"/>
</dbReference>
<dbReference type="Pfam" id="PF00950">
    <property type="entry name" value="ABC-3"/>
    <property type="match status" value="1"/>
</dbReference>
<feature type="transmembrane region" description="Helical" evidence="9">
    <location>
        <begin position="112"/>
        <end position="137"/>
    </location>
</feature>
<dbReference type="KEGG" id="ise:JBKA6_0228"/>
<keyword evidence="6 9" id="KW-1133">Transmembrane helix</keyword>
<dbReference type="GO" id="GO:0055085">
    <property type="term" value="P:transmembrane transport"/>
    <property type="evidence" value="ECO:0007669"/>
    <property type="project" value="InterPro"/>
</dbReference>
<evidence type="ECO:0000313" key="11">
    <source>
        <dbReference type="EMBL" id="BAV94241.1"/>
    </source>
</evidence>
<feature type="transmembrane region" description="Helical" evidence="9">
    <location>
        <begin position="73"/>
        <end position="100"/>
    </location>
</feature>
<keyword evidence="7 9" id="KW-0472">Membrane</keyword>
<dbReference type="SUPFAM" id="SSF81345">
    <property type="entry name" value="ABC transporter involved in vitamin B12 uptake, BtuC"/>
    <property type="match status" value="1"/>
</dbReference>
<dbReference type="InterPro" id="IPR036421">
    <property type="entry name" value="Fe_dep_repressor_sf"/>
</dbReference>
<comment type="similarity">
    <text evidence="2 8">Belongs to the ABC-3 integral membrane protein family.</text>
</comment>
<reference evidence="11 12" key="1">
    <citation type="submission" date="2014-03" db="EMBL/GenBank/DDBJ databases">
        <title>complete genome sequence of Flavobacteriaceae bacterium JBKA-6.</title>
        <authorList>
            <person name="Takano T."/>
            <person name="Nakamura Y."/>
            <person name="Takuma S."/>
            <person name="Yasuike M."/>
            <person name="Matsuyama T."/>
            <person name="Sakai T."/>
            <person name="Fujiwara A."/>
            <person name="Kimoto K."/>
            <person name="Fukuda Y."/>
            <person name="Kondo H."/>
            <person name="Hirono I."/>
            <person name="Nakayasu C."/>
        </authorList>
    </citation>
    <scope>NUCLEOTIDE SEQUENCE [LARGE SCALE GENOMIC DNA]</scope>
    <source>
        <strain evidence="11 12">JBKA-6</strain>
    </source>
</reference>
<keyword evidence="12" id="KW-1185">Reference proteome</keyword>
<feature type="transmembrane region" description="Helical" evidence="9">
    <location>
        <begin position="29"/>
        <end position="53"/>
    </location>
</feature>
<evidence type="ECO:0000256" key="4">
    <source>
        <dbReference type="ARBA" id="ARBA00022475"/>
    </source>
</evidence>
<feature type="domain" description="Iron dependent repressor metal binding and dimerisation" evidence="10">
    <location>
        <begin position="245"/>
        <end position="311"/>
    </location>
</feature>
<evidence type="ECO:0000256" key="3">
    <source>
        <dbReference type="ARBA" id="ARBA00022448"/>
    </source>
</evidence>
<sequence>MIQNQSHLSKSGLNNFIFGKAASMSESDIYILASVAVIIIIFVIVFYKAFIITCFNREYAKTIGLPVVWIESLISTLTILAIASGIQTVGVVLISSILIVPCATARYQSDKLYVIIILSAIIGGVSSLFGVYISFVAPSMPTGPWIVISLSIISFLFMLLATKNGVITKMILKRNNQRKILLENILKTLYKLGEDRGDFFRLIQDTHIMSKRHFTQRELHIGMKRLCKKKFVIPSGQNTWKLSKMGLEEGKRVTRIHRLWELYLSVKLRLKKDHLHPIAESIEHVITPEIEAELYRELSNPKSDPHEKIIP</sequence>
<dbReference type="GO" id="GO:0010043">
    <property type="term" value="P:response to zinc ion"/>
    <property type="evidence" value="ECO:0007669"/>
    <property type="project" value="TreeGrafter"/>
</dbReference>
<keyword evidence="3 8" id="KW-0813">Transport</keyword>
<dbReference type="InterPro" id="IPR001367">
    <property type="entry name" value="Fe_dep_repressor"/>
</dbReference>
<evidence type="ECO:0000256" key="7">
    <source>
        <dbReference type="ARBA" id="ARBA00023136"/>
    </source>
</evidence>
<dbReference type="SUPFAM" id="SSF47979">
    <property type="entry name" value="Iron-dependent repressor protein, dimerization domain"/>
    <property type="match status" value="1"/>
</dbReference>
<evidence type="ECO:0000313" key="12">
    <source>
        <dbReference type="Proteomes" id="UP000243197"/>
    </source>
</evidence>
<dbReference type="SMART" id="SM00529">
    <property type="entry name" value="HTH_DTXR"/>
    <property type="match status" value="1"/>
</dbReference>
<dbReference type="InterPro" id="IPR037294">
    <property type="entry name" value="ABC_BtuC-like"/>
</dbReference>
<evidence type="ECO:0000256" key="9">
    <source>
        <dbReference type="SAM" id="Phobius"/>
    </source>
</evidence>
<organism evidence="11 12">
    <name type="scientific">Ichthyobacterium seriolicida</name>
    <dbReference type="NCBI Taxonomy" id="242600"/>
    <lineage>
        <taxon>Bacteria</taxon>
        <taxon>Pseudomonadati</taxon>
        <taxon>Bacteroidota</taxon>
        <taxon>Flavobacteriia</taxon>
        <taxon>Flavobacteriales</taxon>
        <taxon>Ichthyobacteriaceae</taxon>
        <taxon>Ichthyobacterium</taxon>
    </lineage>
</organism>
<dbReference type="InterPro" id="IPR036388">
    <property type="entry name" value="WH-like_DNA-bd_sf"/>
</dbReference>
<dbReference type="GO" id="GO:0046983">
    <property type="term" value="F:protein dimerization activity"/>
    <property type="evidence" value="ECO:0007669"/>
    <property type="project" value="InterPro"/>
</dbReference>
<feature type="transmembrane region" description="Helical" evidence="9">
    <location>
        <begin position="143"/>
        <end position="161"/>
    </location>
</feature>
<dbReference type="PANTHER" id="PTHR30477:SF3">
    <property type="entry name" value="METAL TRANSPORT SYSTEM MEMBRANE PROTEIN CT_069-RELATED"/>
    <property type="match status" value="1"/>
</dbReference>
<evidence type="ECO:0000256" key="2">
    <source>
        <dbReference type="ARBA" id="ARBA00008034"/>
    </source>
</evidence>